<sequence>MALINFLLDSKFEGKLILALQRAVHSEFTESDWIEIGYQTGEHEYIQSHNRLLRSLHFGDEDYGASIFQVLKYLSMHNPDAIQVIIDNTKVNRILQRDAPDLLFELGANVDHVPTVLTKSLLATEVVERALADADSLLKTSGPISCVDRLHTALHGYIRALCTEAGIPDLEGASITTLFKKLRSSHLSFQHLGTRDNEIVRILNGFGTVIDAINTIRNNATVAHPNDSLLSEAEATLAINVIRTLFHYISAKVDQ</sequence>
<dbReference type="Pfam" id="PF14355">
    <property type="entry name" value="Abi_C"/>
    <property type="match status" value="1"/>
</dbReference>
<dbReference type="Pfam" id="PF18865">
    <property type="entry name" value="AbiJ_NTD5"/>
    <property type="match status" value="1"/>
</dbReference>
<dbReference type="RefSeq" id="WP_227178259.1">
    <property type="nucleotide sequence ID" value="NZ_JAJBZT010000001.1"/>
</dbReference>
<feature type="domain" description="AbiJ N-terminal" evidence="2">
    <location>
        <begin position="11"/>
        <end position="90"/>
    </location>
</feature>
<evidence type="ECO:0000259" key="2">
    <source>
        <dbReference type="Pfam" id="PF18865"/>
    </source>
</evidence>
<proteinExistence type="predicted"/>
<gene>
    <name evidence="3" type="ORF">LIN78_02880</name>
</gene>
<evidence type="ECO:0000313" key="4">
    <source>
        <dbReference type="Proteomes" id="UP001165395"/>
    </source>
</evidence>
<organism evidence="3 4">
    <name type="scientific">Leeia speluncae</name>
    <dbReference type="NCBI Taxonomy" id="2884804"/>
    <lineage>
        <taxon>Bacteria</taxon>
        <taxon>Pseudomonadati</taxon>
        <taxon>Pseudomonadota</taxon>
        <taxon>Betaproteobacteria</taxon>
        <taxon>Neisseriales</taxon>
        <taxon>Leeiaceae</taxon>
        <taxon>Leeia</taxon>
    </lineage>
</organism>
<evidence type="ECO:0000259" key="1">
    <source>
        <dbReference type="Pfam" id="PF14355"/>
    </source>
</evidence>
<comment type="caution">
    <text evidence="3">The sequence shown here is derived from an EMBL/GenBank/DDBJ whole genome shotgun (WGS) entry which is preliminary data.</text>
</comment>
<keyword evidence="4" id="KW-1185">Reference proteome</keyword>
<feature type="domain" description="Abortive infection protein-like C-terminal" evidence="1">
    <location>
        <begin position="182"/>
        <end position="249"/>
    </location>
</feature>
<protein>
    <submittedName>
        <fullName evidence="3">Abortive infection family protein</fullName>
    </submittedName>
</protein>
<dbReference type="InterPro" id="IPR026001">
    <property type="entry name" value="Abi-like_C"/>
</dbReference>
<accession>A0ABS8D4B7</accession>
<dbReference type="Proteomes" id="UP001165395">
    <property type="component" value="Unassembled WGS sequence"/>
</dbReference>
<dbReference type="EMBL" id="JAJBZT010000001">
    <property type="protein sequence ID" value="MCB6182493.1"/>
    <property type="molecule type" value="Genomic_DNA"/>
</dbReference>
<evidence type="ECO:0000313" key="3">
    <source>
        <dbReference type="EMBL" id="MCB6182493.1"/>
    </source>
</evidence>
<reference evidence="3" key="1">
    <citation type="submission" date="2021-10" db="EMBL/GenBank/DDBJ databases">
        <title>The complete genome sequence of Leeia sp. TBRC 13508.</title>
        <authorList>
            <person name="Charoenyingcharoen P."/>
            <person name="Yukphan P."/>
        </authorList>
    </citation>
    <scope>NUCLEOTIDE SEQUENCE</scope>
    <source>
        <strain evidence="3">TBRC 13508</strain>
    </source>
</reference>
<dbReference type="InterPro" id="IPR040508">
    <property type="entry name" value="AbiJ_NTD5"/>
</dbReference>
<name>A0ABS8D4B7_9NEIS</name>